<dbReference type="Gene3D" id="2.70.170.10">
    <property type="entry name" value="Neurotransmitter-gated ion-channel ligand-binding domain"/>
    <property type="match status" value="1"/>
</dbReference>
<reference evidence="14" key="1">
    <citation type="submission" date="2021-01" db="EMBL/GenBank/DDBJ databases">
        <authorList>
            <person name="Corre E."/>
            <person name="Pelletier E."/>
            <person name="Niang G."/>
            <person name="Scheremetjew M."/>
            <person name="Finn R."/>
            <person name="Kale V."/>
            <person name="Holt S."/>
            <person name="Cochrane G."/>
            <person name="Meng A."/>
            <person name="Brown T."/>
            <person name="Cohen L."/>
        </authorList>
    </citation>
    <scope>NUCLEOTIDE SEQUENCE</scope>
    <source>
        <strain evidence="14">Pbaha01</strain>
    </source>
</reference>
<organism evidence="14">
    <name type="scientific">Pyrodinium bahamense</name>
    <dbReference type="NCBI Taxonomy" id="73915"/>
    <lineage>
        <taxon>Eukaryota</taxon>
        <taxon>Sar</taxon>
        <taxon>Alveolata</taxon>
        <taxon>Dinophyceae</taxon>
        <taxon>Gonyaulacales</taxon>
        <taxon>Pyrocystaceae</taxon>
        <taxon>Pyrodinium</taxon>
    </lineage>
</organism>
<evidence type="ECO:0000256" key="5">
    <source>
        <dbReference type="ARBA" id="ARBA00022692"/>
    </source>
</evidence>
<accession>A0A7S0FNM8</accession>
<evidence type="ECO:0000259" key="12">
    <source>
        <dbReference type="Pfam" id="PF02931"/>
    </source>
</evidence>
<keyword evidence="5 11" id="KW-0812">Transmembrane</keyword>
<feature type="domain" description="Neurotransmitter-gated ion-channel transmembrane" evidence="13">
    <location>
        <begin position="255"/>
        <end position="343"/>
    </location>
</feature>
<dbReference type="PRINTS" id="PR00253">
    <property type="entry name" value="GABAARECEPTR"/>
</dbReference>
<keyword evidence="4" id="KW-1003">Cell membrane</keyword>
<keyword evidence="10" id="KW-0407">Ion channel</keyword>
<dbReference type="InterPro" id="IPR036734">
    <property type="entry name" value="Neur_chan_lig-bd_sf"/>
</dbReference>
<evidence type="ECO:0000256" key="11">
    <source>
        <dbReference type="SAM" id="Phobius"/>
    </source>
</evidence>
<evidence type="ECO:0000313" key="14">
    <source>
        <dbReference type="EMBL" id="CAD8371396.1"/>
    </source>
</evidence>
<keyword evidence="3" id="KW-0813">Transport</keyword>
<gene>
    <name evidence="14" type="ORF">PBAH0796_LOCUS20343</name>
</gene>
<dbReference type="GO" id="GO:0005886">
    <property type="term" value="C:plasma membrane"/>
    <property type="evidence" value="ECO:0007669"/>
    <property type="project" value="UniProtKB-SubCell"/>
</dbReference>
<keyword evidence="9 11" id="KW-0472">Membrane</keyword>
<sequence>MEDEGLPSCPEYLNHLRERHLDTGGRMPLQWTNLPRQPYNRKNFTVIAQVRIGTVFDVNSKKQEYTVQMGIDWFWRDCSLQFNRSSNDGMVRVEDPGGEDLKHFWHLNPRIRETEHTEDDMRSLHVTFVWDGLVIFRERFTSTMKCPFDFFNYPFDRQNCTMHIDVSDAETGDFLKARWRGPSNDDSMGHSHPYGGLFVDPIQNMEWTIPDVEGWNFSVGDHPKVLPASRQPGKLPTLTLSFTLTRRSHFMVVNLIIPTILMLAMSYFGLFMDRAAAPARTCVHLTPLLIMVNRWSSFAQRIPPTDIMTWMDEFMLVHICLGSLQLLEYCIVNWAMHRAKSLEAAAKSLGSYSSSNDAEAISDGRQLGSSLHRRIIRFELSIVLYIEKWLEPASRVVFLVAYVLASILLFQYWRP</sequence>
<comment type="subcellular location">
    <subcellularLocation>
        <location evidence="2">Cell membrane</location>
    </subcellularLocation>
    <subcellularLocation>
        <location evidence="1">Membrane</location>
        <topology evidence="1">Multi-pass membrane protein</topology>
    </subcellularLocation>
</comment>
<proteinExistence type="predicted"/>
<dbReference type="InterPro" id="IPR036719">
    <property type="entry name" value="Neuro-gated_channel_TM_sf"/>
</dbReference>
<evidence type="ECO:0000256" key="7">
    <source>
        <dbReference type="ARBA" id="ARBA00022989"/>
    </source>
</evidence>
<dbReference type="Pfam" id="PF02932">
    <property type="entry name" value="Neur_chan_memb"/>
    <property type="match status" value="1"/>
</dbReference>
<dbReference type="Gene3D" id="1.20.58.390">
    <property type="entry name" value="Neurotransmitter-gated ion-channel transmembrane domain"/>
    <property type="match status" value="1"/>
</dbReference>
<dbReference type="Pfam" id="PF02931">
    <property type="entry name" value="Neur_chan_LBD"/>
    <property type="match status" value="1"/>
</dbReference>
<feature type="transmembrane region" description="Helical" evidence="11">
    <location>
        <begin position="396"/>
        <end position="413"/>
    </location>
</feature>
<dbReference type="PROSITE" id="PS00236">
    <property type="entry name" value="NEUROTR_ION_CHANNEL"/>
    <property type="match status" value="1"/>
</dbReference>
<dbReference type="InterPro" id="IPR038050">
    <property type="entry name" value="Neuro_actylchol_rec"/>
</dbReference>
<dbReference type="SUPFAM" id="SSF63712">
    <property type="entry name" value="Nicotinic receptor ligand binding domain-like"/>
    <property type="match status" value="1"/>
</dbReference>
<dbReference type="SUPFAM" id="SSF90112">
    <property type="entry name" value="Neurotransmitter-gated ion-channel transmembrane pore"/>
    <property type="match status" value="1"/>
</dbReference>
<name>A0A7S0FNM8_9DINO</name>
<dbReference type="InterPro" id="IPR018000">
    <property type="entry name" value="Neurotransmitter_ion_chnl_CS"/>
</dbReference>
<keyword evidence="6" id="KW-0732">Signal</keyword>
<dbReference type="GO" id="GO:0004888">
    <property type="term" value="F:transmembrane signaling receptor activity"/>
    <property type="evidence" value="ECO:0007669"/>
    <property type="project" value="InterPro"/>
</dbReference>
<evidence type="ECO:0000256" key="3">
    <source>
        <dbReference type="ARBA" id="ARBA00022448"/>
    </source>
</evidence>
<dbReference type="InterPro" id="IPR006202">
    <property type="entry name" value="Neur_chan_lig-bd"/>
</dbReference>
<dbReference type="GO" id="GO:0005230">
    <property type="term" value="F:extracellular ligand-gated monoatomic ion channel activity"/>
    <property type="evidence" value="ECO:0007669"/>
    <property type="project" value="InterPro"/>
</dbReference>
<dbReference type="InterPro" id="IPR006029">
    <property type="entry name" value="Neurotrans-gated_channel_TM"/>
</dbReference>
<evidence type="ECO:0000256" key="9">
    <source>
        <dbReference type="ARBA" id="ARBA00023136"/>
    </source>
</evidence>
<evidence type="ECO:0000256" key="4">
    <source>
        <dbReference type="ARBA" id="ARBA00022475"/>
    </source>
</evidence>
<protein>
    <recommendedName>
        <fullName evidence="15">Neurotransmitter-gated ion-channel ligand-binding domain-containing protein</fullName>
    </recommendedName>
</protein>
<dbReference type="EMBL" id="HBEG01033313">
    <property type="protein sequence ID" value="CAD8371396.1"/>
    <property type="molecule type" value="Transcribed_RNA"/>
</dbReference>
<dbReference type="InterPro" id="IPR006201">
    <property type="entry name" value="Neur_channel"/>
</dbReference>
<dbReference type="InterPro" id="IPR006028">
    <property type="entry name" value="GABAA/Glycine_rcpt"/>
</dbReference>
<keyword evidence="7 11" id="KW-1133">Transmembrane helix</keyword>
<evidence type="ECO:0000259" key="13">
    <source>
        <dbReference type="Pfam" id="PF02932"/>
    </source>
</evidence>
<keyword evidence="8" id="KW-0406">Ion transport</keyword>
<feature type="domain" description="Neurotransmitter-gated ion-channel ligand-binding" evidence="12">
    <location>
        <begin position="38"/>
        <end position="184"/>
    </location>
</feature>
<feature type="transmembrane region" description="Helical" evidence="11">
    <location>
        <begin position="250"/>
        <end position="270"/>
    </location>
</feature>
<evidence type="ECO:0000256" key="2">
    <source>
        <dbReference type="ARBA" id="ARBA00004236"/>
    </source>
</evidence>
<evidence type="ECO:0008006" key="15">
    <source>
        <dbReference type="Google" id="ProtNLM"/>
    </source>
</evidence>
<dbReference type="PANTHER" id="PTHR18945">
    <property type="entry name" value="NEUROTRANSMITTER GATED ION CHANNEL"/>
    <property type="match status" value="1"/>
</dbReference>
<evidence type="ECO:0000256" key="10">
    <source>
        <dbReference type="ARBA" id="ARBA00023303"/>
    </source>
</evidence>
<evidence type="ECO:0000256" key="1">
    <source>
        <dbReference type="ARBA" id="ARBA00004141"/>
    </source>
</evidence>
<evidence type="ECO:0000256" key="8">
    <source>
        <dbReference type="ARBA" id="ARBA00023065"/>
    </source>
</evidence>
<evidence type="ECO:0000256" key="6">
    <source>
        <dbReference type="ARBA" id="ARBA00022729"/>
    </source>
</evidence>
<dbReference type="AlphaFoldDB" id="A0A7S0FNM8"/>